<feature type="compositionally biased region" description="Low complexity" evidence="1">
    <location>
        <begin position="213"/>
        <end position="224"/>
    </location>
</feature>
<dbReference type="EMBL" id="JAERWK010000003">
    <property type="protein sequence ID" value="MBM9466030.1"/>
    <property type="molecule type" value="Genomic_DNA"/>
</dbReference>
<feature type="region of interest" description="Disordered" evidence="1">
    <location>
        <begin position="1"/>
        <end position="25"/>
    </location>
</feature>
<evidence type="ECO:0000313" key="4">
    <source>
        <dbReference type="Proteomes" id="UP000663792"/>
    </source>
</evidence>
<proteinExistence type="predicted"/>
<dbReference type="Proteomes" id="UP000663792">
    <property type="component" value="Unassembled WGS sequence"/>
</dbReference>
<name>A0A939BXI9_9ACTN</name>
<keyword evidence="2" id="KW-1133">Transmembrane helix</keyword>
<reference evidence="3" key="1">
    <citation type="submission" date="2021-01" db="EMBL/GenBank/DDBJ databases">
        <title>YIM 132084 draft genome.</title>
        <authorList>
            <person name="An D."/>
        </authorList>
    </citation>
    <scope>NUCLEOTIDE SEQUENCE</scope>
    <source>
        <strain evidence="3">YIM 132084</strain>
    </source>
</reference>
<gene>
    <name evidence="3" type="ORF">JL106_01890</name>
</gene>
<accession>A0A939BXI9</accession>
<evidence type="ECO:0000313" key="3">
    <source>
        <dbReference type="EMBL" id="MBM9466030.1"/>
    </source>
</evidence>
<keyword evidence="4" id="KW-1185">Reference proteome</keyword>
<feature type="region of interest" description="Disordered" evidence="1">
    <location>
        <begin position="206"/>
        <end position="271"/>
    </location>
</feature>
<protein>
    <submittedName>
        <fullName evidence="3">Uncharacterized protein</fullName>
    </submittedName>
</protein>
<dbReference type="RefSeq" id="WP_205258994.1">
    <property type="nucleotide sequence ID" value="NZ_JAERWK010000003.1"/>
</dbReference>
<feature type="compositionally biased region" description="Low complexity" evidence="1">
    <location>
        <begin position="232"/>
        <end position="241"/>
    </location>
</feature>
<evidence type="ECO:0000256" key="2">
    <source>
        <dbReference type="SAM" id="Phobius"/>
    </source>
</evidence>
<keyword evidence="2" id="KW-0472">Membrane</keyword>
<sequence length="310" mass="31961">MVTEFEPVGASSGTDDDGPDDRRNTFGTRRVAGALAITMTLALGIADPAAADAVFVPIPETGADGELMLGSSLYPLDIPSLSPGQSFSWQIRASVSDEVDIGSLEMEVDASGSRAVDDDGYFLTLEVCDQPWLSVDGLNATPACPGARTEAVRRVSLAEHTGEDGVDLPPVAPDRPAYVAFVLDLPGDSAQRPDEGKLDLSIRVTAEGDDPQDTGSPDPSSLPSDGGGAGRSGRPSGWSGSVDENGVSTVTGGARSDGPVTAPGQGGRADGRLSWTGFELVRYLAMGLGAVAIGVVLALVARRRAWRPRA</sequence>
<organism evidence="3 4">
    <name type="scientific">Nakamurella leprariae</name>
    <dbReference type="NCBI Taxonomy" id="2803911"/>
    <lineage>
        <taxon>Bacteria</taxon>
        <taxon>Bacillati</taxon>
        <taxon>Actinomycetota</taxon>
        <taxon>Actinomycetes</taxon>
        <taxon>Nakamurellales</taxon>
        <taxon>Nakamurellaceae</taxon>
        <taxon>Nakamurella</taxon>
    </lineage>
</organism>
<keyword evidence="2" id="KW-0812">Transmembrane</keyword>
<dbReference type="AlphaFoldDB" id="A0A939BXI9"/>
<feature type="transmembrane region" description="Helical" evidence="2">
    <location>
        <begin position="280"/>
        <end position="301"/>
    </location>
</feature>
<evidence type="ECO:0000256" key="1">
    <source>
        <dbReference type="SAM" id="MobiDB-lite"/>
    </source>
</evidence>
<comment type="caution">
    <text evidence="3">The sequence shown here is derived from an EMBL/GenBank/DDBJ whole genome shotgun (WGS) entry which is preliminary data.</text>
</comment>